<feature type="transmembrane region" description="Helical" evidence="1">
    <location>
        <begin position="67"/>
        <end position="88"/>
    </location>
</feature>
<dbReference type="eggNOG" id="COG3326">
    <property type="taxonomic scope" value="Bacteria"/>
</dbReference>
<keyword evidence="1" id="KW-0472">Membrane</keyword>
<sequence length="90" mass="10547">MSLKNIIFLVLAVWNFIVFFIYGLDKNKAERGAWRIPEKALLLESICLGGLGAFCGGKVFHHKTRKWYFQVCWYLGIIIDAVFVYLVWRM</sequence>
<evidence type="ECO:0000256" key="1">
    <source>
        <dbReference type="SAM" id="Phobius"/>
    </source>
</evidence>
<evidence type="ECO:0000313" key="2">
    <source>
        <dbReference type="EMBL" id="SDB04053.1"/>
    </source>
</evidence>
<organism evidence="2 3">
    <name type="scientific">Streptococcus henryi</name>
    <dbReference type="NCBI Taxonomy" id="439219"/>
    <lineage>
        <taxon>Bacteria</taxon>
        <taxon>Bacillati</taxon>
        <taxon>Bacillota</taxon>
        <taxon>Bacilli</taxon>
        <taxon>Lactobacillales</taxon>
        <taxon>Streptococcaceae</taxon>
        <taxon>Streptococcus</taxon>
    </lineage>
</organism>
<dbReference type="Proteomes" id="UP000182508">
    <property type="component" value="Unassembled WGS sequence"/>
</dbReference>
<proteinExistence type="predicted"/>
<dbReference type="Pfam" id="PF06961">
    <property type="entry name" value="DUF1294"/>
    <property type="match status" value="1"/>
</dbReference>
<keyword evidence="1" id="KW-1133">Transmembrane helix</keyword>
<feature type="transmembrane region" description="Helical" evidence="1">
    <location>
        <begin position="6"/>
        <end position="24"/>
    </location>
</feature>
<evidence type="ECO:0000313" key="3">
    <source>
        <dbReference type="Proteomes" id="UP000182508"/>
    </source>
</evidence>
<gene>
    <name evidence="2" type="ORF">SAMN02910293_00191</name>
</gene>
<dbReference type="InterPro" id="IPR010718">
    <property type="entry name" value="DUF1294"/>
</dbReference>
<dbReference type="RefSeq" id="WP_074484977.1">
    <property type="nucleotide sequence ID" value="NZ_FMXP01000003.1"/>
</dbReference>
<dbReference type="STRING" id="439219.SAMN02910293_00191"/>
<accession>A0A1G6A7M3</accession>
<name>A0A1G6A7M3_9STRE</name>
<dbReference type="AlphaFoldDB" id="A0A1G6A7M3"/>
<keyword evidence="3" id="KW-1185">Reference proteome</keyword>
<dbReference type="EMBL" id="FMXP01000003">
    <property type="protein sequence ID" value="SDB04053.1"/>
    <property type="molecule type" value="Genomic_DNA"/>
</dbReference>
<reference evidence="2 3" key="1">
    <citation type="submission" date="2016-10" db="EMBL/GenBank/DDBJ databases">
        <authorList>
            <person name="de Groot N.N."/>
        </authorList>
    </citation>
    <scope>NUCLEOTIDE SEQUENCE [LARGE SCALE GENOMIC DNA]</scope>
    <source>
        <strain evidence="2 3">A-4</strain>
    </source>
</reference>
<protein>
    <submittedName>
        <fullName evidence="2">Uncharacterized membrane protein YsdA, DUF1294 family</fullName>
    </submittedName>
</protein>
<keyword evidence="1" id="KW-0812">Transmembrane</keyword>